<reference evidence="1" key="1">
    <citation type="submission" date="2014-11" db="EMBL/GenBank/DDBJ databases">
        <authorList>
            <person name="Amaro Gonzalez C."/>
        </authorList>
    </citation>
    <scope>NUCLEOTIDE SEQUENCE</scope>
</reference>
<accession>A0A0E9UE27</accession>
<dbReference type="AlphaFoldDB" id="A0A0E9UE27"/>
<proteinExistence type="predicted"/>
<sequence>MAREYRSQDFLGISILNPLSQTQFHRREKKTAF</sequence>
<reference evidence="1" key="2">
    <citation type="journal article" date="2015" name="Fish Shellfish Immunol.">
        <title>Early steps in the European eel (Anguilla anguilla)-Vibrio vulnificus interaction in the gills: Role of the RtxA13 toxin.</title>
        <authorList>
            <person name="Callol A."/>
            <person name="Pajuelo D."/>
            <person name="Ebbesson L."/>
            <person name="Teles M."/>
            <person name="MacKenzie S."/>
            <person name="Amaro C."/>
        </authorList>
    </citation>
    <scope>NUCLEOTIDE SEQUENCE</scope>
</reference>
<evidence type="ECO:0000313" key="1">
    <source>
        <dbReference type="EMBL" id="JAH64041.1"/>
    </source>
</evidence>
<dbReference type="EMBL" id="GBXM01044536">
    <property type="protein sequence ID" value="JAH64041.1"/>
    <property type="molecule type" value="Transcribed_RNA"/>
</dbReference>
<organism evidence="1">
    <name type="scientific">Anguilla anguilla</name>
    <name type="common">European freshwater eel</name>
    <name type="synonym">Muraena anguilla</name>
    <dbReference type="NCBI Taxonomy" id="7936"/>
    <lineage>
        <taxon>Eukaryota</taxon>
        <taxon>Metazoa</taxon>
        <taxon>Chordata</taxon>
        <taxon>Craniata</taxon>
        <taxon>Vertebrata</taxon>
        <taxon>Euteleostomi</taxon>
        <taxon>Actinopterygii</taxon>
        <taxon>Neopterygii</taxon>
        <taxon>Teleostei</taxon>
        <taxon>Anguilliformes</taxon>
        <taxon>Anguillidae</taxon>
        <taxon>Anguilla</taxon>
    </lineage>
</organism>
<name>A0A0E9UE27_ANGAN</name>
<protein>
    <submittedName>
        <fullName evidence="1">Uncharacterized protein</fullName>
    </submittedName>
</protein>